<organism evidence="2 3">
    <name type="scientific">Inconstantimicrobium porci</name>
    <dbReference type="NCBI Taxonomy" id="2652291"/>
    <lineage>
        <taxon>Bacteria</taxon>
        <taxon>Bacillati</taxon>
        <taxon>Bacillota</taxon>
        <taxon>Clostridia</taxon>
        <taxon>Eubacteriales</taxon>
        <taxon>Clostridiaceae</taxon>
        <taxon>Inconstantimicrobium</taxon>
    </lineage>
</organism>
<dbReference type="PRINTS" id="PR00340">
    <property type="entry name" value="PIIGLNB"/>
</dbReference>
<dbReference type="EMBL" id="VULX01000003">
    <property type="protein sequence ID" value="MSR90618.1"/>
    <property type="molecule type" value="Genomic_DNA"/>
</dbReference>
<comment type="caution">
    <text evidence="2">The sequence shown here is derived from an EMBL/GenBank/DDBJ whole genome shotgun (WGS) entry which is preliminary data.</text>
</comment>
<name>A0A7X2T184_9CLOT</name>
<evidence type="ECO:0000313" key="3">
    <source>
        <dbReference type="Proteomes" id="UP000460287"/>
    </source>
</evidence>
<dbReference type="PANTHER" id="PTHR30115:SF11">
    <property type="entry name" value="NITROGEN REGULATORY PROTEIN P-II HOMOLOG"/>
    <property type="match status" value="1"/>
</dbReference>
<dbReference type="SUPFAM" id="SSF54913">
    <property type="entry name" value="GlnB-like"/>
    <property type="match status" value="1"/>
</dbReference>
<protein>
    <submittedName>
        <fullName evidence="2">P-II family nitrogen regulator</fullName>
    </submittedName>
</protein>
<dbReference type="SMART" id="SM00938">
    <property type="entry name" value="P-II"/>
    <property type="match status" value="1"/>
</dbReference>
<proteinExistence type="inferred from homology"/>
<evidence type="ECO:0000256" key="1">
    <source>
        <dbReference type="RuleBase" id="RU003936"/>
    </source>
</evidence>
<dbReference type="InterPro" id="IPR017918">
    <property type="entry name" value="N-reg_PII_CS"/>
</dbReference>
<dbReference type="RefSeq" id="WP_154530500.1">
    <property type="nucleotide sequence ID" value="NZ_JAQXTV010000230.1"/>
</dbReference>
<reference evidence="2 3" key="1">
    <citation type="submission" date="2019-08" db="EMBL/GenBank/DDBJ databases">
        <title>In-depth cultivation of the pig gut microbiome towards novel bacterial diversity and tailored functional studies.</title>
        <authorList>
            <person name="Wylensek D."/>
            <person name="Hitch T.C.A."/>
            <person name="Clavel T."/>
        </authorList>
    </citation>
    <scope>NUCLEOTIDE SEQUENCE [LARGE SCALE GENOMIC DNA]</scope>
    <source>
        <strain evidence="2 3">WCA-383-APC-5B</strain>
    </source>
</reference>
<dbReference type="GO" id="GO:0006808">
    <property type="term" value="P:regulation of nitrogen utilization"/>
    <property type="evidence" value="ECO:0007669"/>
    <property type="project" value="InterPro"/>
</dbReference>
<dbReference type="GO" id="GO:0030234">
    <property type="term" value="F:enzyme regulator activity"/>
    <property type="evidence" value="ECO:0007669"/>
    <property type="project" value="InterPro"/>
</dbReference>
<dbReference type="AlphaFoldDB" id="A0A7X2T184"/>
<dbReference type="InterPro" id="IPR015867">
    <property type="entry name" value="N-reg_PII/ATP_PRibTrfase_C"/>
</dbReference>
<dbReference type="Proteomes" id="UP000460287">
    <property type="component" value="Unassembled WGS sequence"/>
</dbReference>
<gene>
    <name evidence="2" type="ORF">FYJ33_04110</name>
</gene>
<dbReference type="PROSITE" id="PS51343">
    <property type="entry name" value="PII_GLNB_DOM"/>
    <property type="match status" value="1"/>
</dbReference>
<dbReference type="Pfam" id="PF00543">
    <property type="entry name" value="P-II"/>
    <property type="match status" value="1"/>
</dbReference>
<dbReference type="Gene3D" id="3.30.70.120">
    <property type="match status" value="1"/>
</dbReference>
<sequence length="121" mass="13604">MDYKITKIDIITRKSKFEELKEEMRRIGVTGMTVTPVMGCGMQKGEIQYYRGVPVEQRLLPKIKIEIVVCEVPVEKVISTAESVLRTGEIGDGKIFIYDVADAVKIRTGERGADALIDKKK</sequence>
<dbReference type="GO" id="GO:0005524">
    <property type="term" value="F:ATP binding"/>
    <property type="evidence" value="ECO:0007669"/>
    <property type="project" value="TreeGrafter"/>
</dbReference>
<keyword evidence="3" id="KW-1185">Reference proteome</keyword>
<dbReference type="PANTHER" id="PTHR30115">
    <property type="entry name" value="NITROGEN REGULATORY PROTEIN P-II"/>
    <property type="match status" value="1"/>
</dbReference>
<dbReference type="PROSITE" id="PS00638">
    <property type="entry name" value="PII_GLNB_CTER"/>
    <property type="match status" value="1"/>
</dbReference>
<evidence type="ECO:0000313" key="2">
    <source>
        <dbReference type="EMBL" id="MSR90618.1"/>
    </source>
</evidence>
<dbReference type="InterPro" id="IPR011322">
    <property type="entry name" value="N-reg_PII-like_a/b"/>
</dbReference>
<comment type="similarity">
    <text evidence="1">Belongs to the P(II) protein family.</text>
</comment>
<dbReference type="GO" id="GO:0005829">
    <property type="term" value="C:cytosol"/>
    <property type="evidence" value="ECO:0007669"/>
    <property type="project" value="TreeGrafter"/>
</dbReference>
<accession>A0A7X2T184</accession>
<dbReference type="InterPro" id="IPR002187">
    <property type="entry name" value="N-reg_PII"/>
</dbReference>